<proteinExistence type="predicted"/>
<dbReference type="AlphaFoldDB" id="V7D611"/>
<name>V7D611_9PSED</name>
<gene>
    <name evidence="1" type="ORF">O164_28250</name>
</gene>
<organism evidence="1 2">
    <name type="scientific">Pseudomonas taiwanensis SJ9</name>
    <dbReference type="NCBI Taxonomy" id="1388762"/>
    <lineage>
        <taxon>Bacteria</taxon>
        <taxon>Pseudomonadati</taxon>
        <taxon>Pseudomonadota</taxon>
        <taxon>Gammaproteobacteria</taxon>
        <taxon>Pseudomonadales</taxon>
        <taxon>Pseudomonadaceae</taxon>
        <taxon>Pseudomonas</taxon>
    </lineage>
</organism>
<accession>V7D611</accession>
<evidence type="ECO:0000313" key="2">
    <source>
        <dbReference type="Proteomes" id="UP000018511"/>
    </source>
</evidence>
<protein>
    <submittedName>
        <fullName evidence="1">Uncharacterized protein</fullName>
    </submittedName>
</protein>
<comment type="caution">
    <text evidence="1">The sequence shown here is derived from an EMBL/GenBank/DDBJ whole genome shotgun (WGS) entry which is preliminary data.</text>
</comment>
<reference evidence="1 2" key="1">
    <citation type="submission" date="2013-10" db="EMBL/GenBank/DDBJ databases">
        <title>Whole Genome Shotgun Sequence of Pseudomonas taiwanensis SJ9.</title>
        <authorList>
            <person name="Hong S.-J."/>
            <person name="Shin J.-H."/>
        </authorList>
    </citation>
    <scope>NUCLEOTIDE SEQUENCE [LARGE SCALE GENOMIC DNA]</scope>
    <source>
        <strain evidence="1 2">SJ9</strain>
    </source>
</reference>
<dbReference type="PATRIC" id="fig|1388762.3.peg.5352"/>
<dbReference type="EMBL" id="AXUP01000512">
    <property type="protein sequence ID" value="ESW36691.1"/>
    <property type="molecule type" value="Genomic_DNA"/>
</dbReference>
<evidence type="ECO:0000313" key="1">
    <source>
        <dbReference type="EMBL" id="ESW36691.1"/>
    </source>
</evidence>
<dbReference type="Proteomes" id="UP000018511">
    <property type="component" value="Unassembled WGS sequence"/>
</dbReference>
<sequence>MPVLAKDCSAIKHIVLCGDTAFRALYRFVNREFRSDAINLTGFGEIEPAHYIGRFRQVFVRTRFEEHYLKMMAETTRILSVLAKASLEPFPERCPF</sequence>